<feature type="region of interest" description="Disordered" evidence="1">
    <location>
        <begin position="41"/>
        <end position="87"/>
    </location>
</feature>
<evidence type="ECO:0000256" key="1">
    <source>
        <dbReference type="SAM" id="MobiDB-lite"/>
    </source>
</evidence>
<protein>
    <submittedName>
        <fullName evidence="2">Uncharacterized protein</fullName>
    </submittedName>
</protein>
<dbReference type="EMBL" id="MVBK01000048">
    <property type="protein sequence ID" value="OOG24326.1"/>
    <property type="molecule type" value="Genomic_DNA"/>
</dbReference>
<proteinExistence type="predicted"/>
<accession>A0A1V3NHT8</accession>
<evidence type="ECO:0000313" key="2">
    <source>
        <dbReference type="EMBL" id="OOG24326.1"/>
    </source>
</evidence>
<comment type="caution">
    <text evidence="2">The sequence shown here is derived from an EMBL/GenBank/DDBJ whole genome shotgun (WGS) entry which is preliminary data.</text>
</comment>
<name>A0A1V3NHT8_9GAMM</name>
<evidence type="ECO:0000313" key="3">
    <source>
        <dbReference type="Proteomes" id="UP000189462"/>
    </source>
</evidence>
<dbReference type="STRING" id="108003.B1C78_08905"/>
<keyword evidence="3" id="KW-1185">Reference proteome</keyword>
<dbReference type="Proteomes" id="UP000189462">
    <property type="component" value="Unassembled WGS sequence"/>
</dbReference>
<organism evidence="2 3">
    <name type="scientific">Thioalkalivibrio denitrificans</name>
    <dbReference type="NCBI Taxonomy" id="108003"/>
    <lineage>
        <taxon>Bacteria</taxon>
        <taxon>Pseudomonadati</taxon>
        <taxon>Pseudomonadota</taxon>
        <taxon>Gammaproteobacteria</taxon>
        <taxon>Chromatiales</taxon>
        <taxon>Ectothiorhodospiraceae</taxon>
        <taxon>Thioalkalivibrio</taxon>
    </lineage>
</organism>
<reference evidence="2 3" key="1">
    <citation type="submission" date="2017-02" db="EMBL/GenBank/DDBJ databases">
        <title>Genomic diversity within the haloalkaliphilic genus Thioalkalivibrio.</title>
        <authorList>
            <person name="Ahn A.-C."/>
            <person name="Meier-Kolthoff J."/>
            <person name="Overmars L."/>
            <person name="Richter M."/>
            <person name="Woyke T."/>
            <person name="Sorokin D.Y."/>
            <person name="Muyzer G."/>
        </authorList>
    </citation>
    <scope>NUCLEOTIDE SEQUENCE [LARGE SCALE GENOMIC DNA]</scope>
    <source>
        <strain evidence="2 3">ALJD</strain>
    </source>
</reference>
<dbReference type="AlphaFoldDB" id="A0A1V3NHT8"/>
<dbReference type="RefSeq" id="WP_077278803.1">
    <property type="nucleotide sequence ID" value="NZ_MVBK01000048.1"/>
</dbReference>
<sequence length="167" mass="18054">MPGTHIDIDGLAAEALAAFPPQGGNREAALHCAQRRLSSLLARGRHAGGPSGADSEQALRERLSRAVENAPAPPKAVTSRGPSPSAPGPVAPLFGEEYLRTLVGAAFAAPMDGGRVRWRVLADRARLRLERAAREAGLGWWARFRLRRKVEVLIREQRDALGYGDRH</sequence>
<gene>
    <name evidence="2" type="ORF">B1C78_08905</name>
</gene>